<evidence type="ECO:0000313" key="3">
    <source>
        <dbReference type="EMBL" id="ELY43890.1"/>
    </source>
</evidence>
<dbReference type="InterPro" id="IPR055966">
    <property type="entry name" value="DUF7544"/>
</dbReference>
<protein>
    <recommendedName>
        <fullName evidence="5">Glycerophosphoryl diester phosphodiesterase membrane domain-containing protein</fullName>
    </recommendedName>
</protein>
<feature type="transmembrane region" description="Helical" evidence="2">
    <location>
        <begin position="272"/>
        <end position="292"/>
    </location>
</feature>
<dbReference type="Pfam" id="PF24400">
    <property type="entry name" value="DUF7544"/>
    <property type="match status" value="1"/>
</dbReference>
<name>L9W373_9EURY</name>
<feature type="transmembrane region" description="Helical" evidence="2">
    <location>
        <begin position="132"/>
        <end position="156"/>
    </location>
</feature>
<evidence type="ECO:0000256" key="2">
    <source>
        <dbReference type="SAM" id="Phobius"/>
    </source>
</evidence>
<dbReference type="AlphaFoldDB" id="L9W373"/>
<comment type="caution">
    <text evidence="3">The sequence shown here is derived from an EMBL/GenBank/DDBJ whole genome shotgun (WGS) entry which is preliminary data.</text>
</comment>
<dbReference type="OrthoDB" id="137652at2157"/>
<dbReference type="eggNOG" id="arCOG04706">
    <property type="taxonomic scope" value="Archaea"/>
</dbReference>
<organism evidence="3 4">
    <name type="scientific">Natronorubrum sulfidifaciens JCM 14089</name>
    <dbReference type="NCBI Taxonomy" id="1230460"/>
    <lineage>
        <taxon>Archaea</taxon>
        <taxon>Methanobacteriati</taxon>
        <taxon>Methanobacteriota</taxon>
        <taxon>Stenosarchaea group</taxon>
        <taxon>Halobacteria</taxon>
        <taxon>Halobacteriales</taxon>
        <taxon>Natrialbaceae</taxon>
        <taxon>Natronorubrum</taxon>
    </lineage>
</organism>
<feature type="transmembrane region" description="Helical" evidence="2">
    <location>
        <begin position="23"/>
        <end position="41"/>
    </location>
</feature>
<sequence>MDAIDNLSDALATTRNLLTPIRFGLWVKLAIVVFFVSSLGFSGPTVPGGDVGTVTEPTIDDTTEFETAFGDEFPVEELILGLLIVAGIVLVFWLLYTIIGAVMEFVFIESLRSSEVHLRRYFSANIGNGVRLFLFQLGVLLVTGVLAVGPGAIVFFQGELGGLSAGLVAAYALYGFGLFVGYSIVQRFTSAFVVPVMLKEDRGVLSAWGRFWPTVRGNWLEYVVYLLLVWILSIAISIAAWFGIAFGVLALLIPFAIVLVLLALIGDIGLLLAVPVVVLAVVSILLFIALVWTPIATYFQYYALLLLGDTDPDLDLIPDQRAAVRSDGGELADQDDGWNGDTRTDHDDRDSQDRDRWSTDDGRSWDDDPDDLWGDDTRDQERDENGRDDDRGW</sequence>
<feature type="compositionally biased region" description="Basic and acidic residues" evidence="1">
    <location>
        <begin position="342"/>
        <end position="366"/>
    </location>
</feature>
<evidence type="ECO:0000313" key="4">
    <source>
        <dbReference type="Proteomes" id="UP000011661"/>
    </source>
</evidence>
<reference evidence="3 4" key="1">
    <citation type="journal article" date="2014" name="PLoS Genet.">
        <title>Phylogenetically driven sequencing of extremely halophilic archaea reveals strategies for static and dynamic osmo-response.</title>
        <authorList>
            <person name="Becker E.A."/>
            <person name="Seitzer P.M."/>
            <person name="Tritt A."/>
            <person name="Larsen D."/>
            <person name="Krusor M."/>
            <person name="Yao A.I."/>
            <person name="Wu D."/>
            <person name="Madern D."/>
            <person name="Eisen J.A."/>
            <person name="Darling A.E."/>
            <person name="Facciotti M.T."/>
        </authorList>
    </citation>
    <scope>NUCLEOTIDE SEQUENCE [LARGE SCALE GENOMIC DNA]</scope>
    <source>
        <strain evidence="3 4">JCM 14089</strain>
    </source>
</reference>
<feature type="compositionally biased region" description="Basic and acidic residues" evidence="1">
    <location>
        <begin position="375"/>
        <end position="393"/>
    </location>
</feature>
<feature type="transmembrane region" description="Helical" evidence="2">
    <location>
        <begin position="219"/>
        <end position="238"/>
    </location>
</feature>
<keyword evidence="4" id="KW-1185">Reference proteome</keyword>
<evidence type="ECO:0008006" key="5">
    <source>
        <dbReference type="Google" id="ProtNLM"/>
    </source>
</evidence>
<evidence type="ECO:0000256" key="1">
    <source>
        <dbReference type="SAM" id="MobiDB-lite"/>
    </source>
</evidence>
<feature type="transmembrane region" description="Helical" evidence="2">
    <location>
        <begin position="78"/>
        <end position="111"/>
    </location>
</feature>
<dbReference type="PATRIC" id="fig|1230460.4.peg.2551"/>
<keyword evidence="2" id="KW-1133">Transmembrane helix</keyword>
<keyword evidence="2" id="KW-0472">Membrane</keyword>
<keyword evidence="2" id="KW-0812">Transmembrane</keyword>
<accession>L9W373</accession>
<dbReference type="EMBL" id="AOHX01000041">
    <property type="protein sequence ID" value="ELY43890.1"/>
    <property type="molecule type" value="Genomic_DNA"/>
</dbReference>
<gene>
    <name evidence="3" type="ORF">C495_12535</name>
</gene>
<proteinExistence type="predicted"/>
<feature type="transmembrane region" description="Helical" evidence="2">
    <location>
        <begin position="168"/>
        <end position="198"/>
    </location>
</feature>
<feature type="region of interest" description="Disordered" evidence="1">
    <location>
        <begin position="325"/>
        <end position="393"/>
    </location>
</feature>
<dbReference type="Proteomes" id="UP000011661">
    <property type="component" value="Unassembled WGS sequence"/>
</dbReference>
<feature type="transmembrane region" description="Helical" evidence="2">
    <location>
        <begin position="244"/>
        <end position="265"/>
    </location>
</feature>
<dbReference type="RefSeq" id="WP_008163380.1">
    <property type="nucleotide sequence ID" value="NZ_AOHX01000041.1"/>
</dbReference>